<evidence type="ECO:0000256" key="20">
    <source>
        <dbReference type="ARBA" id="ARBA00064494"/>
    </source>
</evidence>
<keyword evidence="10" id="KW-0805">Transcription regulation</keyword>
<evidence type="ECO:0000256" key="2">
    <source>
        <dbReference type="ARBA" id="ARBA00004496"/>
    </source>
</evidence>
<evidence type="ECO:0000256" key="4">
    <source>
        <dbReference type="ARBA" id="ARBA00018517"/>
    </source>
</evidence>
<evidence type="ECO:0000256" key="14">
    <source>
        <dbReference type="ARBA" id="ARBA00047418"/>
    </source>
</evidence>
<dbReference type="AlphaFoldDB" id="A0A8T2SD61"/>
<comment type="catalytic activity">
    <reaction evidence="14">
        <text>a 5'-end (N(2),N(7)-dimethyl 5'-triphosphoguanosine)-ribonucleoside in snoRNA + S-adenosyl-L-methionine = a 5'-end (N(2),N(2),N(7)-trimethyl 5'-triphosphoguanosine)-ribonucleoside in snoRNA + S-adenosyl-L-homocysteine + H(+)</text>
        <dbReference type="Rhea" id="RHEA:78507"/>
        <dbReference type="Rhea" id="RHEA-COMP:19088"/>
        <dbReference type="Rhea" id="RHEA-COMP:19090"/>
        <dbReference type="ChEBI" id="CHEBI:15378"/>
        <dbReference type="ChEBI" id="CHEBI:57856"/>
        <dbReference type="ChEBI" id="CHEBI:59789"/>
        <dbReference type="ChEBI" id="CHEBI:167623"/>
        <dbReference type="ChEBI" id="CHEBI:172880"/>
    </reaction>
    <physiologicalReaction direction="left-to-right" evidence="14">
        <dbReference type="Rhea" id="RHEA:78508"/>
    </physiologicalReaction>
</comment>
<evidence type="ECO:0000256" key="12">
    <source>
        <dbReference type="ARBA" id="ARBA00023242"/>
    </source>
</evidence>
<evidence type="ECO:0000256" key="19">
    <source>
        <dbReference type="ARBA" id="ARBA00057179"/>
    </source>
</evidence>
<dbReference type="OMA" id="MERYRMQ"/>
<comment type="catalytic activity">
    <reaction evidence="15">
        <text>a 5'-end (N(7)-methyl 5'-triphosphoguanosine)-ribonucleoside in snoRNA + S-adenosyl-L-methionine = a 5'-end (N(2),N(7)-dimethyl 5'-triphosphoguanosine)-ribonucleoside in snoRNA + S-adenosyl-L-homocysteine + H(+)</text>
        <dbReference type="Rhea" id="RHEA:78475"/>
        <dbReference type="Rhea" id="RHEA-COMP:19086"/>
        <dbReference type="Rhea" id="RHEA-COMP:19088"/>
        <dbReference type="ChEBI" id="CHEBI:15378"/>
        <dbReference type="ChEBI" id="CHEBI:57856"/>
        <dbReference type="ChEBI" id="CHEBI:59789"/>
        <dbReference type="ChEBI" id="CHEBI:156461"/>
        <dbReference type="ChEBI" id="CHEBI:172880"/>
    </reaction>
    <physiologicalReaction direction="left-to-right" evidence="15">
        <dbReference type="Rhea" id="RHEA:78476"/>
    </physiologicalReaction>
</comment>
<evidence type="ECO:0000256" key="8">
    <source>
        <dbReference type="ARBA" id="ARBA00022679"/>
    </source>
</evidence>
<dbReference type="PANTHER" id="PTHR14741:SF32">
    <property type="entry name" value="TRIMETHYLGUANOSINE SYNTHASE"/>
    <property type="match status" value="1"/>
</dbReference>
<proteinExistence type="inferred from homology"/>
<comment type="similarity">
    <text evidence="13">Belongs to the methyltransferase superfamily. Trimethylguanosine synthase family.</text>
</comment>
<dbReference type="GO" id="GO:0005737">
    <property type="term" value="C:cytoplasm"/>
    <property type="evidence" value="ECO:0007669"/>
    <property type="project" value="UniProtKB-SubCell"/>
</dbReference>
<dbReference type="Proteomes" id="UP000825935">
    <property type="component" value="Chromosome 20"/>
</dbReference>
<dbReference type="CDD" id="cd02440">
    <property type="entry name" value="AdoMet_MTases"/>
    <property type="match status" value="1"/>
</dbReference>
<dbReference type="GO" id="GO:0071164">
    <property type="term" value="F:RNA cap trimethylguanosine synthase activity"/>
    <property type="evidence" value="ECO:0007669"/>
    <property type="project" value="TreeGrafter"/>
</dbReference>
<dbReference type="PANTHER" id="PTHR14741">
    <property type="entry name" value="S-ADENOSYLMETHIONINE-DEPENDENT METHYLTRANSFERASE RELATED"/>
    <property type="match status" value="1"/>
</dbReference>
<dbReference type="SUPFAM" id="SSF53335">
    <property type="entry name" value="S-adenosyl-L-methionine-dependent methyltransferases"/>
    <property type="match status" value="1"/>
</dbReference>
<evidence type="ECO:0000256" key="10">
    <source>
        <dbReference type="ARBA" id="ARBA00023015"/>
    </source>
</evidence>
<comment type="catalytic activity">
    <reaction evidence="16">
        <text>a 5'-end (N(2),N(7)-dimethyl 5'-triphosphoguanosine)-ribonucleoside in snRNA + S-adenosyl-L-methionine = a 5'-end (N(2),N(2),N(7)-trimethyl 5'-triphosphoguanosine)-ribonucleoside in snRNA + S-adenosyl-L-homocysteine + H(+)</text>
        <dbReference type="Rhea" id="RHEA:78479"/>
        <dbReference type="Rhea" id="RHEA-COMP:19087"/>
        <dbReference type="Rhea" id="RHEA-COMP:19089"/>
        <dbReference type="ChEBI" id="CHEBI:15378"/>
        <dbReference type="ChEBI" id="CHEBI:57856"/>
        <dbReference type="ChEBI" id="CHEBI:59789"/>
        <dbReference type="ChEBI" id="CHEBI:167623"/>
        <dbReference type="ChEBI" id="CHEBI:172880"/>
    </reaction>
    <physiologicalReaction direction="left-to-right" evidence="16">
        <dbReference type="Rhea" id="RHEA:78480"/>
    </physiologicalReaction>
</comment>
<reference evidence="24" key="1">
    <citation type="submission" date="2021-08" db="EMBL/GenBank/DDBJ databases">
        <title>WGS assembly of Ceratopteris richardii.</title>
        <authorList>
            <person name="Marchant D.B."/>
            <person name="Chen G."/>
            <person name="Jenkins J."/>
            <person name="Shu S."/>
            <person name="Leebens-Mack J."/>
            <person name="Grimwood J."/>
            <person name="Schmutz J."/>
            <person name="Soltis P."/>
            <person name="Soltis D."/>
            <person name="Chen Z.-H."/>
        </authorList>
    </citation>
    <scope>NUCLEOTIDE SEQUENCE</scope>
    <source>
        <strain evidence="24">Whitten #5841</strain>
        <tissue evidence="24">Leaf</tissue>
    </source>
</reference>
<gene>
    <name evidence="24" type="ORF">KP509_20G013500</name>
</gene>
<keyword evidence="9" id="KW-0949">S-adenosyl-L-methionine</keyword>
<evidence type="ECO:0000256" key="7">
    <source>
        <dbReference type="ARBA" id="ARBA00022603"/>
    </source>
</evidence>
<dbReference type="GO" id="GO:0015030">
    <property type="term" value="C:Cajal body"/>
    <property type="evidence" value="ECO:0007669"/>
    <property type="project" value="UniProtKB-SubCell"/>
</dbReference>
<dbReference type="Pfam" id="PF09445">
    <property type="entry name" value="Methyltransf_15"/>
    <property type="match status" value="1"/>
</dbReference>
<protein>
    <recommendedName>
        <fullName evidence="4">Trimethylguanosine synthase</fullName>
    </recommendedName>
    <alternativeName>
        <fullName evidence="18">Cap-specific guanine-N(2) methyltransferase</fullName>
    </alternativeName>
    <alternativeName>
        <fullName evidence="21">Nuclear receptor coactivator 6-interacting protein</fullName>
    </alternativeName>
    <alternativeName>
        <fullName evidence="22">PRIP-interacting protein with methyltransferase motif</fullName>
    </alternativeName>
</protein>
<dbReference type="EMBL" id="CM035425">
    <property type="protein sequence ID" value="KAH7331056.1"/>
    <property type="molecule type" value="Genomic_DNA"/>
</dbReference>
<feature type="compositionally biased region" description="Basic residues" evidence="23">
    <location>
        <begin position="42"/>
        <end position="60"/>
    </location>
</feature>
<dbReference type="Gene3D" id="3.40.50.150">
    <property type="entry name" value="Vaccinia Virus protein VP39"/>
    <property type="match status" value="1"/>
</dbReference>
<keyword evidence="7" id="KW-0489">Methyltransferase</keyword>
<evidence type="ECO:0000256" key="22">
    <source>
        <dbReference type="ARBA" id="ARBA00081504"/>
    </source>
</evidence>
<feature type="region of interest" description="Disordered" evidence="23">
    <location>
        <begin position="42"/>
        <end position="67"/>
    </location>
</feature>
<evidence type="ECO:0000256" key="21">
    <source>
        <dbReference type="ARBA" id="ARBA00079339"/>
    </source>
</evidence>
<evidence type="ECO:0000256" key="13">
    <source>
        <dbReference type="ARBA" id="ARBA00025783"/>
    </source>
</evidence>
<evidence type="ECO:0000256" key="18">
    <source>
        <dbReference type="ARBA" id="ARBA00049790"/>
    </source>
</evidence>
<evidence type="ECO:0000256" key="1">
    <source>
        <dbReference type="ARBA" id="ARBA00004408"/>
    </source>
</evidence>
<comment type="function">
    <text evidence="19">Catalyzes the 2 serial methylation steps for the conversion of the 7-monomethylguanosine (m(7)G) caps of snRNAs and snoRNAs to a 2,2,7-trimethylguanosine (m(2,2,7)G) cap structure. The enzyme is specific for guanine, and N7 methylation must precede N2 methylation. Hypermethylation of the m7G cap of U snRNAs leads to their concentration in nuclear foci, their colocalization with coilin and the formation of canonical Cajal bodies (CBs). Plays a role in transcriptional regulation.</text>
</comment>
<dbReference type="GO" id="GO:0005730">
    <property type="term" value="C:nucleolus"/>
    <property type="evidence" value="ECO:0007669"/>
    <property type="project" value="UniProtKB-SubCell"/>
</dbReference>
<keyword evidence="25" id="KW-1185">Reference proteome</keyword>
<organism evidence="24 25">
    <name type="scientific">Ceratopteris richardii</name>
    <name type="common">Triangle waterfern</name>
    <dbReference type="NCBI Taxonomy" id="49495"/>
    <lineage>
        <taxon>Eukaryota</taxon>
        <taxon>Viridiplantae</taxon>
        <taxon>Streptophyta</taxon>
        <taxon>Embryophyta</taxon>
        <taxon>Tracheophyta</taxon>
        <taxon>Polypodiopsida</taxon>
        <taxon>Polypodiidae</taxon>
        <taxon>Polypodiales</taxon>
        <taxon>Pteridineae</taxon>
        <taxon>Pteridaceae</taxon>
        <taxon>Parkerioideae</taxon>
        <taxon>Ceratopteris</taxon>
    </lineage>
</organism>
<evidence type="ECO:0000256" key="3">
    <source>
        <dbReference type="ARBA" id="ARBA00004604"/>
    </source>
</evidence>
<keyword evidence="11" id="KW-0804">Transcription</keyword>
<name>A0A8T2SD61_CERRI</name>
<dbReference type="FunFam" id="3.40.50.150:FF:000066">
    <property type="entry name" value="Trimethylguanosine synthase 1"/>
    <property type="match status" value="1"/>
</dbReference>
<evidence type="ECO:0000256" key="9">
    <source>
        <dbReference type="ARBA" id="ARBA00022691"/>
    </source>
</evidence>
<comment type="subcellular location">
    <subcellularLocation>
        <location evidence="2">Cytoplasm</location>
    </subcellularLocation>
    <subcellularLocation>
        <location evidence="1">Nucleus</location>
        <location evidence="1">Cajal body</location>
    </subcellularLocation>
    <subcellularLocation>
        <location evidence="3">Nucleus</location>
        <location evidence="3">Nucleolus</location>
    </subcellularLocation>
</comment>
<evidence type="ECO:0000256" key="5">
    <source>
        <dbReference type="ARBA" id="ARBA00022490"/>
    </source>
</evidence>
<sequence length="292" mass="32941">MNKVTQKLSTAAPMKTSIFFPSACKTRPYRLLAALYRAASTKSKRKKQTKKWRISKKKHKETSLTRRRTDAKELLSGMIEKVSPDILKYWVRRASLFSRFDYGVKCDEQGLFLVTPEEIAKHQAKICGPDQIVIDAFAGVGGNAIQFALRCKYVVAVDIKPTRIKCARNNAKVYGVAHKIDFIVGDFFKLTSGLRADIIFLSPPWGGPSYKAAKVFNIETMLEPENGFSLFRVALSVAPNVVLYLPRTVDPEQLVQLAWLSSPPLAYKVERNYINGYLKALTVYYGNVANYK</sequence>
<evidence type="ECO:0000313" key="25">
    <source>
        <dbReference type="Proteomes" id="UP000825935"/>
    </source>
</evidence>
<keyword evidence="5" id="KW-0963">Cytoplasm</keyword>
<evidence type="ECO:0000256" key="23">
    <source>
        <dbReference type="SAM" id="MobiDB-lite"/>
    </source>
</evidence>
<evidence type="ECO:0000256" key="6">
    <source>
        <dbReference type="ARBA" id="ARBA00022553"/>
    </source>
</evidence>
<evidence type="ECO:0000256" key="17">
    <source>
        <dbReference type="ARBA" id="ARBA00049075"/>
    </source>
</evidence>
<evidence type="ECO:0000256" key="15">
    <source>
        <dbReference type="ARBA" id="ARBA00048740"/>
    </source>
</evidence>
<dbReference type="InterPro" id="IPR029063">
    <property type="entry name" value="SAM-dependent_MTases_sf"/>
</dbReference>
<evidence type="ECO:0000256" key="16">
    <source>
        <dbReference type="ARBA" id="ARBA00048763"/>
    </source>
</evidence>
<dbReference type="OrthoDB" id="194443at2759"/>
<comment type="caution">
    <text evidence="24">The sequence shown here is derived from an EMBL/GenBank/DDBJ whole genome shotgun (WGS) entry which is preliminary data.</text>
</comment>
<keyword evidence="6" id="KW-0597">Phosphoprotein</keyword>
<comment type="subunit">
    <text evidence="20">May form homooligomers. Interacts with CREBBP/CBP, EED/WAIT1, EP300/P300, NCOA6/PRIP, PPARBP/PBP and SMN.</text>
</comment>
<keyword evidence="8" id="KW-0808">Transferase</keyword>
<dbReference type="InterPro" id="IPR019012">
    <property type="entry name" value="RNA_cap_Gua-N2-MeTrfase"/>
</dbReference>
<comment type="catalytic activity">
    <reaction evidence="17">
        <text>a 5'-end (N(7)-methyl 5'-triphosphoguanosine)-ribonucleoside in snRNA + S-adenosyl-L-methionine = a 5'-end (N(2),N(7)-dimethyl 5'-triphosphoguanosine)-ribonucleoside in snRNA + S-adenosyl-L-homocysteine + H(+)</text>
        <dbReference type="Rhea" id="RHEA:78471"/>
        <dbReference type="Rhea" id="RHEA-COMP:19085"/>
        <dbReference type="Rhea" id="RHEA-COMP:19087"/>
        <dbReference type="ChEBI" id="CHEBI:15378"/>
        <dbReference type="ChEBI" id="CHEBI:57856"/>
        <dbReference type="ChEBI" id="CHEBI:59789"/>
        <dbReference type="ChEBI" id="CHEBI:156461"/>
        <dbReference type="ChEBI" id="CHEBI:172880"/>
    </reaction>
    <physiologicalReaction direction="left-to-right" evidence="17">
        <dbReference type="Rhea" id="RHEA:78472"/>
    </physiologicalReaction>
</comment>
<evidence type="ECO:0000256" key="11">
    <source>
        <dbReference type="ARBA" id="ARBA00023163"/>
    </source>
</evidence>
<evidence type="ECO:0000313" key="24">
    <source>
        <dbReference type="EMBL" id="KAH7331056.1"/>
    </source>
</evidence>
<keyword evidence="12" id="KW-0539">Nucleus</keyword>
<accession>A0A8T2SD61</accession>